<comment type="caution">
    <text evidence="1">The sequence shown here is derived from an EMBL/GenBank/DDBJ whole genome shotgun (WGS) entry which is preliminary data.</text>
</comment>
<reference evidence="2" key="1">
    <citation type="journal article" date="2019" name="Int. J. Syst. Evol. Microbiol.">
        <title>The Global Catalogue of Microorganisms (GCM) 10K type strain sequencing project: providing services to taxonomists for standard genome sequencing and annotation.</title>
        <authorList>
            <consortium name="The Broad Institute Genomics Platform"/>
            <consortium name="The Broad Institute Genome Sequencing Center for Infectious Disease"/>
            <person name="Wu L."/>
            <person name="Ma J."/>
        </authorList>
    </citation>
    <scope>NUCLEOTIDE SEQUENCE [LARGE SCALE GENOMIC DNA]</scope>
    <source>
        <strain evidence="2">CGMCC 1.13574</strain>
    </source>
</reference>
<protein>
    <submittedName>
        <fullName evidence="1">Uncharacterized protein</fullName>
    </submittedName>
</protein>
<organism evidence="1 2">
    <name type="scientific">Tumebacillus lipolyticus</name>
    <dbReference type="NCBI Taxonomy" id="1280370"/>
    <lineage>
        <taxon>Bacteria</taxon>
        <taxon>Bacillati</taxon>
        <taxon>Bacillota</taxon>
        <taxon>Bacilli</taxon>
        <taxon>Bacillales</taxon>
        <taxon>Alicyclobacillaceae</taxon>
        <taxon>Tumebacillus</taxon>
    </lineage>
</organism>
<dbReference type="RefSeq" id="WP_386048424.1">
    <property type="nucleotide sequence ID" value="NZ_JBHUIO010000011.1"/>
</dbReference>
<gene>
    <name evidence="1" type="ORF">ACFSOY_16320</name>
</gene>
<dbReference type="Proteomes" id="UP001597343">
    <property type="component" value="Unassembled WGS sequence"/>
</dbReference>
<sequence length="55" mass="6239">MVMVISMLPLRSMKGTSYRLRVEIMRAKRELEFDGDGDFDASVALHEGHLLSIES</sequence>
<accession>A0ABW4ZZW2</accession>
<evidence type="ECO:0000313" key="1">
    <source>
        <dbReference type="EMBL" id="MFD2171527.1"/>
    </source>
</evidence>
<dbReference type="EMBL" id="JBHUIO010000011">
    <property type="protein sequence ID" value="MFD2171527.1"/>
    <property type="molecule type" value="Genomic_DNA"/>
</dbReference>
<keyword evidence="2" id="KW-1185">Reference proteome</keyword>
<evidence type="ECO:0000313" key="2">
    <source>
        <dbReference type="Proteomes" id="UP001597343"/>
    </source>
</evidence>
<name>A0ABW4ZZW2_9BACL</name>
<proteinExistence type="predicted"/>